<feature type="domain" description="Threonine/serine exporter-like N-terminal" evidence="8">
    <location>
        <begin position="18"/>
        <end position="250"/>
    </location>
</feature>
<evidence type="ECO:0000256" key="3">
    <source>
        <dbReference type="ARBA" id="ARBA00022692"/>
    </source>
</evidence>
<evidence type="ECO:0000256" key="4">
    <source>
        <dbReference type="ARBA" id="ARBA00022989"/>
    </source>
</evidence>
<dbReference type="InterPro" id="IPR010619">
    <property type="entry name" value="ThrE-like_N"/>
</dbReference>
<accession>A0A2C6CL64</accession>
<comment type="subcellular location">
    <subcellularLocation>
        <location evidence="1">Cell membrane</location>
        <topology evidence="1">Multi-pass membrane protein</topology>
    </subcellularLocation>
</comment>
<dbReference type="PANTHER" id="PTHR34390">
    <property type="entry name" value="UPF0442 PROTEIN YJJB-RELATED"/>
    <property type="match status" value="1"/>
</dbReference>
<dbReference type="PANTHER" id="PTHR34390:SF2">
    <property type="entry name" value="SUCCINATE TRANSPORTER SUBUNIT YJJP-RELATED"/>
    <property type="match status" value="1"/>
</dbReference>
<keyword evidence="3 7" id="KW-0812">Transmembrane</keyword>
<keyword evidence="4 7" id="KW-1133">Transmembrane helix</keyword>
<feature type="transmembrane region" description="Helical" evidence="7">
    <location>
        <begin position="233"/>
        <end position="256"/>
    </location>
</feature>
<name>A0A2C6CL64_FUSNP</name>
<evidence type="ECO:0000259" key="8">
    <source>
        <dbReference type="Pfam" id="PF06738"/>
    </source>
</evidence>
<dbReference type="Pfam" id="PF06738">
    <property type="entry name" value="ThrE"/>
    <property type="match status" value="1"/>
</dbReference>
<organism evidence="9 10">
    <name type="scientific">Fusobacterium nucleatum subsp. polymorphum</name>
    <name type="common">Fusobacterium polymorphum</name>
    <dbReference type="NCBI Taxonomy" id="76857"/>
    <lineage>
        <taxon>Bacteria</taxon>
        <taxon>Fusobacteriati</taxon>
        <taxon>Fusobacteriota</taxon>
        <taxon>Fusobacteriia</taxon>
        <taxon>Fusobacteriales</taxon>
        <taxon>Fusobacteriaceae</taxon>
        <taxon>Fusobacterium</taxon>
    </lineage>
</organism>
<evidence type="ECO:0000256" key="6">
    <source>
        <dbReference type="ARBA" id="ARBA00034125"/>
    </source>
</evidence>
<feature type="transmembrane region" description="Helical" evidence="7">
    <location>
        <begin position="121"/>
        <end position="139"/>
    </location>
</feature>
<evidence type="ECO:0000256" key="7">
    <source>
        <dbReference type="SAM" id="Phobius"/>
    </source>
</evidence>
<protein>
    <recommendedName>
        <fullName evidence="8">Threonine/serine exporter-like N-terminal domain-containing protein</fullName>
    </recommendedName>
</protein>
<feature type="transmembrane region" description="Helical" evidence="7">
    <location>
        <begin position="198"/>
        <end position="221"/>
    </location>
</feature>
<keyword evidence="5 7" id="KW-0472">Membrane</keyword>
<comment type="caution">
    <text evidence="9">The sequence shown here is derived from an EMBL/GenBank/DDBJ whole genome shotgun (WGS) entry which is preliminary data.</text>
</comment>
<dbReference type="GO" id="GO:0022857">
    <property type="term" value="F:transmembrane transporter activity"/>
    <property type="evidence" value="ECO:0007669"/>
    <property type="project" value="InterPro"/>
</dbReference>
<comment type="similarity">
    <text evidence="6">Belongs to the ThrE exporter (TC 2.A.79) family.</text>
</comment>
<dbReference type="GO" id="GO:0005886">
    <property type="term" value="C:plasma membrane"/>
    <property type="evidence" value="ECO:0007669"/>
    <property type="project" value="UniProtKB-SubCell"/>
</dbReference>
<evidence type="ECO:0000256" key="1">
    <source>
        <dbReference type="ARBA" id="ARBA00004651"/>
    </source>
</evidence>
<dbReference type="EMBL" id="NIRO01000002">
    <property type="protein sequence ID" value="PHI17203.1"/>
    <property type="molecule type" value="Genomic_DNA"/>
</dbReference>
<evidence type="ECO:0000256" key="2">
    <source>
        <dbReference type="ARBA" id="ARBA00022475"/>
    </source>
</evidence>
<evidence type="ECO:0000313" key="10">
    <source>
        <dbReference type="Proteomes" id="UP000224507"/>
    </source>
</evidence>
<gene>
    <name evidence="9" type="ORF">CBG56_03545</name>
</gene>
<evidence type="ECO:0000313" key="9">
    <source>
        <dbReference type="EMBL" id="PHI17203.1"/>
    </source>
</evidence>
<sequence>MRETMQYDNFVMKVLSTANTIGKILLTSGAETYRVEKAISTICRRFDLKAETFVTMTCVLTSAKKKDGATITEVNRIYTVSNNLDKVDRIHKILLDIHKYELEDLEKEIKKIQIQTIYKKNILLVSYFFSAAFFAILFDGKFNDFLVAGLGGIVIFYIAKYANKLKLNNFFINTLGGFLITILSILAAKVGLVSTPSYSAIGALMLLVPGLALTNAIRDLINGDLIAGTSRMVEAALVGSALAIGTGFALFAMSYFNNKLGEII</sequence>
<feature type="transmembrane region" description="Helical" evidence="7">
    <location>
        <begin position="170"/>
        <end position="192"/>
    </location>
</feature>
<proteinExistence type="inferred from homology"/>
<dbReference type="AlphaFoldDB" id="A0A2C6CL64"/>
<dbReference type="InterPro" id="IPR050539">
    <property type="entry name" value="ThrE_Dicarb/AminoAcid_Exp"/>
</dbReference>
<feature type="transmembrane region" description="Helical" evidence="7">
    <location>
        <begin position="145"/>
        <end position="163"/>
    </location>
</feature>
<evidence type="ECO:0000256" key="5">
    <source>
        <dbReference type="ARBA" id="ARBA00023136"/>
    </source>
</evidence>
<dbReference type="GO" id="GO:0015744">
    <property type="term" value="P:succinate transport"/>
    <property type="evidence" value="ECO:0007669"/>
    <property type="project" value="TreeGrafter"/>
</dbReference>
<dbReference type="Proteomes" id="UP000224507">
    <property type="component" value="Unassembled WGS sequence"/>
</dbReference>
<reference evidence="9 10" key="1">
    <citation type="submission" date="2017-06" db="EMBL/GenBank/DDBJ databases">
        <title>Draft genome sequence of Fusobacterium nucleatum subsp. polymorphum KCOM 1274 (=ChDC F309).</title>
        <authorList>
            <person name="Kook J.-K."/>
            <person name="Park S.-N."/>
            <person name="Lim Y.K."/>
            <person name="Roh H."/>
        </authorList>
    </citation>
    <scope>NUCLEOTIDE SEQUENCE [LARGE SCALE GENOMIC DNA]</scope>
    <source>
        <strain evidence="10">KCOM 1274 (ChDC F309)</strain>
    </source>
</reference>
<keyword evidence="2" id="KW-1003">Cell membrane</keyword>